<dbReference type="Proteomes" id="UP000243723">
    <property type="component" value="Unassembled WGS sequence"/>
</dbReference>
<feature type="compositionally biased region" description="Low complexity" evidence="1">
    <location>
        <begin position="433"/>
        <end position="447"/>
    </location>
</feature>
<gene>
    <name evidence="2" type="ORF">B9Z65_354</name>
</gene>
<evidence type="ECO:0000256" key="1">
    <source>
        <dbReference type="SAM" id="MobiDB-lite"/>
    </source>
</evidence>
<protein>
    <submittedName>
        <fullName evidence="2">Uncharacterized protein</fullName>
    </submittedName>
</protein>
<feature type="compositionally biased region" description="Polar residues" evidence="1">
    <location>
        <begin position="248"/>
        <end position="263"/>
    </location>
</feature>
<evidence type="ECO:0000313" key="2">
    <source>
        <dbReference type="EMBL" id="PSK50410.1"/>
    </source>
</evidence>
<feature type="region of interest" description="Disordered" evidence="1">
    <location>
        <begin position="1"/>
        <end position="154"/>
    </location>
</feature>
<feature type="compositionally biased region" description="Polar residues" evidence="1">
    <location>
        <begin position="388"/>
        <end position="399"/>
    </location>
</feature>
<feature type="compositionally biased region" description="Polar residues" evidence="1">
    <location>
        <begin position="287"/>
        <end position="304"/>
    </location>
</feature>
<dbReference type="EMBL" id="NHZQ01000138">
    <property type="protein sequence ID" value="PSK50410.1"/>
    <property type="molecule type" value="Genomic_DNA"/>
</dbReference>
<dbReference type="AlphaFoldDB" id="A0A2P7ZQC2"/>
<feature type="compositionally biased region" description="Pro residues" evidence="1">
    <location>
        <begin position="107"/>
        <end position="128"/>
    </location>
</feature>
<feature type="compositionally biased region" description="Basic and acidic residues" evidence="1">
    <location>
        <begin position="371"/>
        <end position="383"/>
    </location>
</feature>
<reference evidence="2 3" key="1">
    <citation type="submission" date="2017-05" db="EMBL/GenBank/DDBJ databases">
        <title>Draft genome sequence of Elsinoe australis.</title>
        <authorList>
            <person name="Cheng Q."/>
        </authorList>
    </citation>
    <scope>NUCLEOTIDE SEQUENCE [LARGE SCALE GENOMIC DNA]</scope>
    <source>
        <strain evidence="2 3">NL1</strain>
    </source>
</reference>
<organism evidence="2 3">
    <name type="scientific">Elsinoe australis</name>
    <dbReference type="NCBI Taxonomy" id="40998"/>
    <lineage>
        <taxon>Eukaryota</taxon>
        <taxon>Fungi</taxon>
        <taxon>Dikarya</taxon>
        <taxon>Ascomycota</taxon>
        <taxon>Pezizomycotina</taxon>
        <taxon>Dothideomycetes</taxon>
        <taxon>Dothideomycetidae</taxon>
        <taxon>Myriangiales</taxon>
        <taxon>Elsinoaceae</taxon>
        <taxon>Elsinoe</taxon>
    </lineage>
</organism>
<keyword evidence="3" id="KW-1185">Reference proteome</keyword>
<dbReference type="STRING" id="40998.A0A2P7ZQC2"/>
<feature type="compositionally biased region" description="Polar residues" evidence="1">
    <location>
        <begin position="172"/>
        <end position="199"/>
    </location>
</feature>
<accession>A0A2P7ZQC2</accession>
<feature type="compositionally biased region" description="Acidic residues" evidence="1">
    <location>
        <begin position="216"/>
        <end position="232"/>
    </location>
</feature>
<feature type="compositionally biased region" description="Basic and acidic residues" evidence="1">
    <location>
        <begin position="141"/>
        <end position="154"/>
    </location>
</feature>
<feature type="region of interest" description="Disordered" evidence="1">
    <location>
        <begin position="168"/>
        <end position="522"/>
    </location>
</feature>
<proteinExistence type="predicted"/>
<feature type="compositionally biased region" description="Polar residues" evidence="1">
    <location>
        <begin position="330"/>
        <end position="352"/>
    </location>
</feature>
<feature type="compositionally biased region" description="Low complexity" evidence="1">
    <location>
        <begin position="30"/>
        <end position="39"/>
    </location>
</feature>
<feature type="compositionally biased region" description="Polar residues" evidence="1">
    <location>
        <begin position="97"/>
        <end position="106"/>
    </location>
</feature>
<name>A0A2P7ZQC2_9PEZI</name>
<evidence type="ECO:0000313" key="3">
    <source>
        <dbReference type="Proteomes" id="UP000243723"/>
    </source>
</evidence>
<sequence>MSGNPFRKQQPVQENDNGNAGEKKKKVKKVQFVSPVSSPQEPPSHHPRFPSLEELDDARKSPPPTGTEFENIDTKALLRGDPTAGGTIDLQAHDQLQDVSAGNTPISPTPPVPQLNQPPPGRRGPPANPFARTLANMEQEATGKEAGDGAKKPAMDVDAFKRLLLTGKLDTPSASAEPSKQENGSSTDASSVSRQSISDSGKDVTPESPASSLEDASTEEESTESEKAEEEPERVQSTGQPTAAAGPQTVSFDNFEESLTSTDAVAAPAAVARERSESDVNKPLPASPSQPATAPEVSSPSVQSEGLPPQTKRSGVPPPPPSSRRGVKSLNRSRSSSNVQEPSQVGAESQANSAPSKPKPPPPRAPPPRVTSRETKQLSDSQDRGAPSTESVPTLSTTEPVEPASFSSAKLKPPPPPSRGHKPSQQTLKRTPSSSSSIINRKVSPGTGTSGPPPPPPPRPRRGENKRSSFDGSTAAANGEGNDTRRSSGMSSDRRDSVSSLQRVAEDETAQAAKTEAESQATQDMLADLDAFQREVDALRAKALAGK</sequence>
<feature type="compositionally biased region" description="Basic and acidic residues" evidence="1">
    <location>
        <begin position="482"/>
        <end position="497"/>
    </location>
</feature>
<comment type="caution">
    <text evidence="2">The sequence shown here is derived from an EMBL/GenBank/DDBJ whole genome shotgun (WGS) entry which is preliminary data.</text>
</comment>
<dbReference type="OrthoDB" id="428854at2759"/>
<feature type="compositionally biased region" description="Pro residues" evidence="1">
    <location>
        <begin position="357"/>
        <end position="369"/>
    </location>
</feature>